<gene>
    <name evidence="6" type="ORF">DSCW_44850</name>
</gene>
<dbReference type="InterPro" id="IPR011761">
    <property type="entry name" value="ATP-grasp"/>
</dbReference>
<keyword evidence="7" id="KW-1185">Reference proteome</keyword>
<evidence type="ECO:0000259" key="5">
    <source>
        <dbReference type="PROSITE" id="PS50975"/>
    </source>
</evidence>
<dbReference type="GO" id="GO:0005524">
    <property type="term" value="F:ATP binding"/>
    <property type="evidence" value="ECO:0007669"/>
    <property type="project" value="UniProtKB-UniRule"/>
</dbReference>
<dbReference type="EMBL" id="AP021875">
    <property type="protein sequence ID" value="BBO77068.1"/>
    <property type="molecule type" value="Genomic_DNA"/>
</dbReference>
<dbReference type="PROSITE" id="PS50975">
    <property type="entry name" value="ATP_GRASP"/>
    <property type="match status" value="1"/>
</dbReference>
<dbReference type="SUPFAM" id="SSF56059">
    <property type="entry name" value="Glutathione synthetase ATP-binding domain-like"/>
    <property type="match status" value="1"/>
</dbReference>
<name>A0A5K7Z7Q4_9BACT</name>
<keyword evidence="3 4" id="KW-0067">ATP-binding</keyword>
<keyword evidence="2 4" id="KW-0547">Nucleotide-binding</keyword>
<dbReference type="OrthoDB" id="6964321at2"/>
<keyword evidence="1" id="KW-0436">Ligase</keyword>
<dbReference type="InterPro" id="IPR052032">
    <property type="entry name" value="ATP-dep_AA_Ligase"/>
</dbReference>
<evidence type="ECO:0000256" key="3">
    <source>
        <dbReference type="ARBA" id="ARBA00022840"/>
    </source>
</evidence>
<dbReference type="Gene3D" id="3.30.470.20">
    <property type="entry name" value="ATP-grasp fold, B domain"/>
    <property type="match status" value="1"/>
</dbReference>
<evidence type="ECO:0000256" key="1">
    <source>
        <dbReference type="ARBA" id="ARBA00022598"/>
    </source>
</evidence>
<dbReference type="Pfam" id="PF13535">
    <property type="entry name" value="ATP-grasp_4"/>
    <property type="match status" value="1"/>
</dbReference>
<evidence type="ECO:0000256" key="2">
    <source>
        <dbReference type="ARBA" id="ARBA00022741"/>
    </source>
</evidence>
<protein>
    <submittedName>
        <fullName evidence="6">ATP-grasp domain-containing protein</fullName>
    </submittedName>
</protein>
<proteinExistence type="predicted"/>
<sequence length="391" mass="45283">MIFVDKPYISDFLRKTIKQNGFPVVKTEIAEKLGFNNGLNMLDEEKAIQQAKSSENILIYTTSENAIGWIAKHLSSTKLPKKIELFKDKAKFRTLIEPMYPDFYFREIQLYELDDLSLENIPMPFIIKPAVGFFSMGVYKVTGPGKWEQVKEAIRTEVHRAKDLYPTEVLNTKSFIIEQCIEGEEFAVDAYFDAKGDPVILNIHKHIFSSNEDVSDRVYISSKEIIENNIDQFYAFLKEIGRLSGVRNFPVHAEIRRDRNGSVLPIEINPMRFGGWCSTADAAHLAYGFNPYVLYFSQKRPEWKEILKNKEGKLYSIVVLDNSTGIEGTQIASFDYDRLLSNFEKPLELRKIDYEEYPVFGFLFTETKEQNIFELERVLKSDLKEFITVSE</sequence>
<accession>A0A5K7Z7Q4</accession>
<feature type="domain" description="ATP-grasp" evidence="5">
    <location>
        <begin position="89"/>
        <end position="300"/>
    </location>
</feature>
<dbReference type="PANTHER" id="PTHR43585:SF2">
    <property type="entry name" value="ATP-GRASP ENZYME FSQD"/>
    <property type="match status" value="1"/>
</dbReference>
<dbReference type="KEGG" id="dwd:DSCW_44850"/>
<dbReference type="RefSeq" id="WP_155305855.1">
    <property type="nucleotide sequence ID" value="NZ_AP021875.1"/>
</dbReference>
<evidence type="ECO:0000313" key="7">
    <source>
        <dbReference type="Proteomes" id="UP000427769"/>
    </source>
</evidence>
<organism evidence="6 7">
    <name type="scientific">Desulfosarcina widdelii</name>
    <dbReference type="NCBI Taxonomy" id="947919"/>
    <lineage>
        <taxon>Bacteria</taxon>
        <taxon>Pseudomonadati</taxon>
        <taxon>Thermodesulfobacteriota</taxon>
        <taxon>Desulfobacteria</taxon>
        <taxon>Desulfobacterales</taxon>
        <taxon>Desulfosarcinaceae</taxon>
        <taxon>Desulfosarcina</taxon>
    </lineage>
</organism>
<dbReference type="GO" id="GO:0016874">
    <property type="term" value="F:ligase activity"/>
    <property type="evidence" value="ECO:0007669"/>
    <property type="project" value="UniProtKB-KW"/>
</dbReference>
<reference evidence="6 7" key="1">
    <citation type="submission" date="2019-11" db="EMBL/GenBank/DDBJ databases">
        <title>Comparative genomics of hydrocarbon-degrading Desulfosarcina strains.</title>
        <authorList>
            <person name="Watanabe M."/>
            <person name="Kojima H."/>
            <person name="Fukui M."/>
        </authorList>
    </citation>
    <scope>NUCLEOTIDE SEQUENCE [LARGE SCALE GENOMIC DNA]</scope>
    <source>
        <strain evidence="6 7">PP31</strain>
    </source>
</reference>
<evidence type="ECO:0000313" key="6">
    <source>
        <dbReference type="EMBL" id="BBO77068.1"/>
    </source>
</evidence>
<evidence type="ECO:0000256" key="4">
    <source>
        <dbReference type="PROSITE-ProRule" id="PRU00409"/>
    </source>
</evidence>
<dbReference type="PANTHER" id="PTHR43585">
    <property type="entry name" value="FUMIPYRROLE BIOSYNTHESIS PROTEIN C"/>
    <property type="match status" value="1"/>
</dbReference>
<dbReference type="Proteomes" id="UP000427769">
    <property type="component" value="Chromosome"/>
</dbReference>
<dbReference type="AlphaFoldDB" id="A0A5K7Z7Q4"/>
<dbReference type="GO" id="GO:0046872">
    <property type="term" value="F:metal ion binding"/>
    <property type="evidence" value="ECO:0007669"/>
    <property type="project" value="InterPro"/>
</dbReference>